<protein>
    <submittedName>
        <fullName evidence="2">Uncharacterized protein</fullName>
    </submittedName>
</protein>
<feature type="compositionally biased region" description="Polar residues" evidence="1">
    <location>
        <begin position="86"/>
        <end position="113"/>
    </location>
</feature>
<dbReference type="AlphaFoldDB" id="A0A067KWL1"/>
<dbReference type="EMBL" id="KK914423">
    <property type="protein sequence ID" value="KDP36650.1"/>
    <property type="molecule type" value="Genomic_DNA"/>
</dbReference>
<reference evidence="2 3" key="1">
    <citation type="journal article" date="2014" name="PLoS ONE">
        <title>Global Analysis of Gene Expression Profiles in Physic Nut (Jatropha curcas L.) Seedlings Exposed to Salt Stress.</title>
        <authorList>
            <person name="Zhang L."/>
            <person name="Zhang C."/>
            <person name="Wu P."/>
            <person name="Chen Y."/>
            <person name="Li M."/>
            <person name="Jiang H."/>
            <person name="Wu G."/>
        </authorList>
    </citation>
    <scope>NUCLEOTIDE SEQUENCE [LARGE SCALE GENOMIC DNA]</scope>
    <source>
        <strain evidence="3">cv. GZQX0401</strain>
        <tissue evidence="2">Young leaves</tissue>
    </source>
</reference>
<sequence>MDKRPTCYDQLSCLVGNPSTARRLSRGNTLLATSTSQSGVFQTVSPLRQATKALQRRYHKSPEVAKALQRRHTSVKAVDNRHSATHPHSISSMTTSHSRAFQNQAVQSGTPNPSKVAHPSRLK</sequence>
<proteinExistence type="predicted"/>
<feature type="region of interest" description="Disordered" evidence="1">
    <location>
        <begin position="56"/>
        <end position="123"/>
    </location>
</feature>
<evidence type="ECO:0000313" key="2">
    <source>
        <dbReference type="EMBL" id="KDP36650.1"/>
    </source>
</evidence>
<keyword evidence="3" id="KW-1185">Reference proteome</keyword>
<dbReference type="Proteomes" id="UP000027138">
    <property type="component" value="Unassembled WGS sequence"/>
</dbReference>
<gene>
    <name evidence="2" type="ORF">JCGZ_07868</name>
</gene>
<name>A0A067KWL1_JATCU</name>
<evidence type="ECO:0000313" key="3">
    <source>
        <dbReference type="Proteomes" id="UP000027138"/>
    </source>
</evidence>
<evidence type="ECO:0000256" key="1">
    <source>
        <dbReference type="SAM" id="MobiDB-lite"/>
    </source>
</evidence>
<accession>A0A067KWL1</accession>
<organism evidence="2 3">
    <name type="scientific">Jatropha curcas</name>
    <name type="common">Barbados nut</name>
    <dbReference type="NCBI Taxonomy" id="180498"/>
    <lineage>
        <taxon>Eukaryota</taxon>
        <taxon>Viridiplantae</taxon>
        <taxon>Streptophyta</taxon>
        <taxon>Embryophyta</taxon>
        <taxon>Tracheophyta</taxon>
        <taxon>Spermatophyta</taxon>
        <taxon>Magnoliopsida</taxon>
        <taxon>eudicotyledons</taxon>
        <taxon>Gunneridae</taxon>
        <taxon>Pentapetalae</taxon>
        <taxon>rosids</taxon>
        <taxon>fabids</taxon>
        <taxon>Malpighiales</taxon>
        <taxon>Euphorbiaceae</taxon>
        <taxon>Crotonoideae</taxon>
        <taxon>Jatropheae</taxon>
        <taxon>Jatropha</taxon>
    </lineage>
</organism>